<evidence type="ECO:0000256" key="4">
    <source>
        <dbReference type="RuleBase" id="RU003719"/>
    </source>
</evidence>
<dbReference type="CDD" id="cd12183">
    <property type="entry name" value="LDH_like_2"/>
    <property type="match status" value="1"/>
</dbReference>
<dbReference type="Proteomes" id="UP000239089">
    <property type="component" value="Unassembled WGS sequence"/>
</dbReference>
<dbReference type="AlphaFoldDB" id="A0A2S6NEZ9"/>
<evidence type="ECO:0000313" key="8">
    <source>
        <dbReference type="Proteomes" id="UP000239089"/>
    </source>
</evidence>
<sequence>MRSIMFSTHDFDEASFTRANKDIGHDITFVRPRLDSTTAGLARGFDAVIVAVEDQLDEVVLKRLGIFGARLVALRIKGFDNVDLAAAERIGLRVVRVPNYSPYSVAEYVFALALSLSRHIPESQRRTRDENFRIDGLLGTELFGKTFGIVGMGRIGMAVARIACGFGCEVLAFDIKPAPMTAKSAPVTWAPLDEVIRKADILSLHAPLTPETHHMINAQRLALMKANAILINTARGGLIDTAAMIEALKSGKLRAAGIDVYELEGKSFDHDLSNRILADDVLARLLTFSNVVVTPHMAFLTEEALKDIADTTLSSLTSFEKGEVLKSEVKARPKPEFANVF</sequence>
<dbReference type="PANTHER" id="PTHR43026">
    <property type="entry name" value="2-HYDROXYACID DEHYDROGENASE HOMOLOG 1-RELATED"/>
    <property type="match status" value="1"/>
</dbReference>
<comment type="similarity">
    <text evidence="1 4">Belongs to the D-isomer specific 2-hydroxyacid dehydrogenase family.</text>
</comment>
<dbReference type="SUPFAM" id="SSF51735">
    <property type="entry name" value="NAD(P)-binding Rossmann-fold domains"/>
    <property type="match status" value="1"/>
</dbReference>
<dbReference type="InterPro" id="IPR058205">
    <property type="entry name" value="D-LDH-like"/>
</dbReference>
<dbReference type="PROSITE" id="PS00671">
    <property type="entry name" value="D_2_HYDROXYACID_DH_3"/>
    <property type="match status" value="1"/>
</dbReference>
<name>A0A2S6NEZ9_9HYPH</name>
<evidence type="ECO:0000259" key="5">
    <source>
        <dbReference type="Pfam" id="PF00389"/>
    </source>
</evidence>
<dbReference type="Pfam" id="PF02826">
    <property type="entry name" value="2-Hacid_dh_C"/>
    <property type="match status" value="1"/>
</dbReference>
<evidence type="ECO:0000256" key="2">
    <source>
        <dbReference type="ARBA" id="ARBA00023002"/>
    </source>
</evidence>
<dbReference type="Gene3D" id="3.40.50.720">
    <property type="entry name" value="NAD(P)-binding Rossmann-like Domain"/>
    <property type="match status" value="2"/>
</dbReference>
<reference evidence="7 8" key="1">
    <citation type="journal article" date="2018" name="Arch. Microbiol.">
        <title>New insights into the metabolic potential of the phototrophic purple bacterium Rhodopila globiformis DSM 161(T) from its draft genome sequence and evidence for a vanadium-dependent nitrogenase.</title>
        <authorList>
            <person name="Imhoff J.F."/>
            <person name="Rahn T."/>
            <person name="Kunzel S."/>
            <person name="Neulinger S.C."/>
        </authorList>
    </citation>
    <scope>NUCLEOTIDE SEQUENCE [LARGE SCALE GENOMIC DNA]</scope>
    <source>
        <strain evidence="7 8">DSM 16996</strain>
    </source>
</reference>
<keyword evidence="2 4" id="KW-0560">Oxidoreductase</keyword>
<comment type="caution">
    <text evidence="7">The sequence shown here is derived from an EMBL/GenBank/DDBJ whole genome shotgun (WGS) entry which is preliminary data.</text>
</comment>
<evidence type="ECO:0000256" key="3">
    <source>
        <dbReference type="ARBA" id="ARBA00023027"/>
    </source>
</evidence>
<dbReference type="InterPro" id="IPR006140">
    <property type="entry name" value="D-isomer_DH_NAD-bd"/>
</dbReference>
<dbReference type="FunFam" id="3.40.50.720:FF:000203">
    <property type="entry name" value="D-3-phosphoglycerate dehydrogenase (SerA)"/>
    <property type="match status" value="1"/>
</dbReference>
<accession>A0A2S6NEZ9</accession>
<dbReference type="PANTHER" id="PTHR43026:SF1">
    <property type="entry name" value="2-HYDROXYACID DEHYDROGENASE HOMOLOG 1-RELATED"/>
    <property type="match status" value="1"/>
</dbReference>
<dbReference type="EMBL" id="NHSJ01000027">
    <property type="protein sequence ID" value="PPQ33170.1"/>
    <property type="molecule type" value="Genomic_DNA"/>
</dbReference>
<dbReference type="InterPro" id="IPR029753">
    <property type="entry name" value="D-isomer_DH_CS"/>
</dbReference>
<organism evidence="7 8">
    <name type="scientific">Rhodoblastus sphagnicola</name>
    <dbReference type="NCBI Taxonomy" id="333368"/>
    <lineage>
        <taxon>Bacteria</taxon>
        <taxon>Pseudomonadati</taxon>
        <taxon>Pseudomonadota</taxon>
        <taxon>Alphaproteobacteria</taxon>
        <taxon>Hyphomicrobiales</taxon>
        <taxon>Rhodoblastaceae</taxon>
        <taxon>Rhodoblastus</taxon>
    </lineage>
</organism>
<protein>
    <submittedName>
        <fullName evidence="7">Hydroxyacid dehydrogenase</fullName>
    </submittedName>
</protein>
<dbReference type="PROSITE" id="PS00670">
    <property type="entry name" value="D_2_HYDROXYACID_DH_2"/>
    <property type="match status" value="1"/>
</dbReference>
<feature type="domain" description="D-isomer specific 2-hydroxyacid dehydrogenase NAD-binding" evidence="6">
    <location>
        <begin position="110"/>
        <end position="298"/>
    </location>
</feature>
<dbReference type="InterPro" id="IPR036291">
    <property type="entry name" value="NAD(P)-bd_dom_sf"/>
</dbReference>
<keyword evidence="8" id="KW-1185">Reference proteome</keyword>
<keyword evidence="3" id="KW-0520">NAD</keyword>
<dbReference type="OrthoDB" id="9793626at2"/>
<dbReference type="SUPFAM" id="SSF52283">
    <property type="entry name" value="Formate/glycerate dehydrogenase catalytic domain-like"/>
    <property type="match status" value="1"/>
</dbReference>
<dbReference type="GO" id="GO:0051287">
    <property type="term" value="F:NAD binding"/>
    <property type="evidence" value="ECO:0007669"/>
    <property type="project" value="InterPro"/>
</dbReference>
<feature type="domain" description="D-isomer specific 2-hydroxyacid dehydrogenase catalytic" evidence="5">
    <location>
        <begin position="23"/>
        <end position="329"/>
    </location>
</feature>
<proteinExistence type="inferred from homology"/>
<evidence type="ECO:0000256" key="1">
    <source>
        <dbReference type="ARBA" id="ARBA00005854"/>
    </source>
</evidence>
<dbReference type="InterPro" id="IPR006139">
    <property type="entry name" value="D-isomer_2_OHA_DH_cat_dom"/>
</dbReference>
<evidence type="ECO:0000259" key="6">
    <source>
        <dbReference type="Pfam" id="PF02826"/>
    </source>
</evidence>
<dbReference type="GO" id="GO:0016616">
    <property type="term" value="F:oxidoreductase activity, acting on the CH-OH group of donors, NAD or NADP as acceptor"/>
    <property type="evidence" value="ECO:0007669"/>
    <property type="project" value="InterPro"/>
</dbReference>
<dbReference type="Pfam" id="PF00389">
    <property type="entry name" value="2-Hacid_dh"/>
    <property type="match status" value="1"/>
</dbReference>
<evidence type="ECO:0000313" key="7">
    <source>
        <dbReference type="EMBL" id="PPQ33170.1"/>
    </source>
</evidence>
<gene>
    <name evidence="7" type="ORF">CCR94_02755</name>
</gene>